<dbReference type="InterPro" id="IPR012640">
    <property type="entry name" value="Membr_lipoprot_lipid_attach_CS"/>
</dbReference>
<proteinExistence type="predicted"/>
<reference evidence="3 4" key="1">
    <citation type="submission" date="2024-03" db="EMBL/GenBank/DDBJ databases">
        <title>Role of Flies in the Dissemination of Carbapenem-Resistant Enterobacteriaceae (CRE): An Epidemiological and Genomic Study in China.</title>
        <authorList>
            <person name="Chen K."/>
            <person name="Zhang R."/>
            <person name="Chen S."/>
        </authorList>
    </citation>
    <scope>NUCLEOTIDE SEQUENCE [LARGE SCALE GENOMIC DNA]</scope>
    <source>
        <strain evidence="4">fly-313</strain>
    </source>
</reference>
<name>A0ABV4A251_9ENTR</name>
<accession>A0ABV4A251</accession>
<dbReference type="Proteomes" id="UP001561463">
    <property type="component" value="Unassembled WGS sequence"/>
</dbReference>
<protein>
    <recommendedName>
        <fullName evidence="1">Type IV secretion system putative lipoprotein virB7</fullName>
    </recommendedName>
</protein>
<sequence length="77" mass="8599">MKKIISIILPVLLLTGCDNQKAPTSEKKITKTELCDYIQKIKANLVFVEGGNFEMGDFGEKLYGAQIDPYPDSKPLH</sequence>
<gene>
    <name evidence="3" type="ORF">AB7Z85_01190</name>
</gene>
<evidence type="ECO:0000256" key="1">
    <source>
        <dbReference type="ARBA" id="ARBA00017922"/>
    </source>
</evidence>
<comment type="caution">
    <text evidence="3">The sequence shown here is derived from an EMBL/GenBank/DDBJ whole genome shotgun (WGS) entry which is preliminary data.</text>
</comment>
<dbReference type="RefSeq" id="WP_369496525.1">
    <property type="nucleotide sequence ID" value="NZ_JBFZPZ010000001.1"/>
</dbReference>
<feature type="non-terminal residue" evidence="3">
    <location>
        <position position="77"/>
    </location>
</feature>
<evidence type="ECO:0000313" key="4">
    <source>
        <dbReference type="Proteomes" id="UP001561463"/>
    </source>
</evidence>
<dbReference type="PROSITE" id="PS51257">
    <property type="entry name" value="PROKAR_LIPOPROTEIN"/>
    <property type="match status" value="1"/>
</dbReference>
<organism evidence="3 4">
    <name type="scientific">Pseudenterobacter timonensis</name>
    <dbReference type="NCBI Taxonomy" id="1755099"/>
    <lineage>
        <taxon>Bacteria</taxon>
        <taxon>Pseudomonadati</taxon>
        <taxon>Pseudomonadota</taxon>
        <taxon>Gammaproteobacteria</taxon>
        <taxon>Enterobacterales</taxon>
        <taxon>Enterobacteriaceae</taxon>
        <taxon>Pseudenterobacter</taxon>
    </lineage>
</organism>
<keyword evidence="3" id="KW-0449">Lipoprotein</keyword>
<evidence type="ECO:0000256" key="2">
    <source>
        <dbReference type="ARBA" id="ARBA00022729"/>
    </source>
</evidence>
<keyword evidence="4" id="KW-1185">Reference proteome</keyword>
<keyword evidence="2" id="KW-0732">Signal</keyword>
<dbReference type="Pfam" id="PF08139">
    <property type="entry name" value="LPAM_1"/>
    <property type="match status" value="1"/>
</dbReference>
<evidence type="ECO:0000313" key="3">
    <source>
        <dbReference type="EMBL" id="MEX9251139.1"/>
    </source>
</evidence>
<dbReference type="EMBL" id="JBFZPZ010000001">
    <property type="protein sequence ID" value="MEX9251139.1"/>
    <property type="molecule type" value="Genomic_DNA"/>
</dbReference>